<dbReference type="AlphaFoldDB" id="A0AAV9RDK3"/>
<dbReference type="SUPFAM" id="SSF50630">
    <property type="entry name" value="Acid proteases"/>
    <property type="match status" value="1"/>
</dbReference>
<dbReference type="Pfam" id="PF00077">
    <property type="entry name" value="RVP"/>
    <property type="match status" value="1"/>
</dbReference>
<dbReference type="InterPro" id="IPR021109">
    <property type="entry name" value="Peptidase_aspartic_dom_sf"/>
</dbReference>
<gene>
    <name evidence="3" type="ORF">CRENBAI_008843</name>
</gene>
<sequence length="174" mass="19345">MPMFSMMVMGEEISFVVDSGATHFVLSAKCIKEQPKLSGRYVHSVSASGETVRESFSVPLKSSTPQGEQLKHSVLVSPLCPFNVMGRDLMLRLNIAITSNPDGLTVHTQKDFDYDYTALHWAPDQPLYAYKRKLPFGPVPQHFVTLAVNAVTPDSDIAAYIYDLSDCNSAWWSL</sequence>
<comment type="caution">
    <text evidence="3">The sequence shown here is derived from an EMBL/GenBank/DDBJ whole genome shotgun (WGS) entry which is preliminary data.</text>
</comment>
<reference evidence="3 4" key="1">
    <citation type="submission" date="2021-06" db="EMBL/GenBank/DDBJ databases">
        <authorList>
            <person name="Palmer J.M."/>
        </authorList>
    </citation>
    <scope>NUCLEOTIDE SEQUENCE [LARGE SCALE GENOMIC DNA]</scope>
    <source>
        <strain evidence="3 4">MEX-2019</strain>
        <tissue evidence="3">Muscle</tissue>
    </source>
</reference>
<organism evidence="3 4">
    <name type="scientific">Crenichthys baileyi</name>
    <name type="common">White River springfish</name>
    <dbReference type="NCBI Taxonomy" id="28760"/>
    <lineage>
        <taxon>Eukaryota</taxon>
        <taxon>Metazoa</taxon>
        <taxon>Chordata</taxon>
        <taxon>Craniata</taxon>
        <taxon>Vertebrata</taxon>
        <taxon>Euteleostomi</taxon>
        <taxon>Actinopterygii</taxon>
        <taxon>Neopterygii</taxon>
        <taxon>Teleostei</taxon>
        <taxon>Neoteleostei</taxon>
        <taxon>Acanthomorphata</taxon>
        <taxon>Ovalentaria</taxon>
        <taxon>Atherinomorphae</taxon>
        <taxon>Cyprinodontiformes</taxon>
        <taxon>Goodeidae</taxon>
        <taxon>Crenichthys</taxon>
    </lineage>
</organism>
<dbReference type="Proteomes" id="UP001311232">
    <property type="component" value="Unassembled WGS sequence"/>
</dbReference>
<evidence type="ECO:0000256" key="1">
    <source>
        <dbReference type="ARBA" id="ARBA00022801"/>
    </source>
</evidence>
<accession>A0AAV9RDK3</accession>
<name>A0AAV9RDK3_9TELE</name>
<keyword evidence="1" id="KW-0378">Hydrolase</keyword>
<dbReference type="Gene3D" id="2.40.70.10">
    <property type="entry name" value="Acid Proteases"/>
    <property type="match status" value="1"/>
</dbReference>
<dbReference type="InterPro" id="IPR018061">
    <property type="entry name" value="Retropepsins"/>
</dbReference>
<dbReference type="InterPro" id="IPR001995">
    <property type="entry name" value="Peptidase_A2_cat"/>
</dbReference>
<evidence type="ECO:0000313" key="4">
    <source>
        <dbReference type="Proteomes" id="UP001311232"/>
    </source>
</evidence>
<dbReference type="GO" id="GO:0006508">
    <property type="term" value="P:proteolysis"/>
    <property type="evidence" value="ECO:0007669"/>
    <property type="project" value="InterPro"/>
</dbReference>
<protein>
    <recommendedName>
        <fullName evidence="2">Peptidase A2 domain-containing protein</fullName>
    </recommendedName>
</protein>
<dbReference type="EMBL" id="JAHHUM010002035">
    <property type="protein sequence ID" value="KAK5607050.1"/>
    <property type="molecule type" value="Genomic_DNA"/>
</dbReference>
<keyword evidence="4" id="KW-1185">Reference proteome</keyword>
<dbReference type="PROSITE" id="PS50175">
    <property type="entry name" value="ASP_PROT_RETROV"/>
    <property type="match status" value="1"/>
</dbReference>
<evidence type="ECO:0000313" key="3">
    <source>
        <dbReference type="EMBL" id="KAK5607050.1"/>
    </source>
</evidence>
<proteinExistence type="predicted"/>
<dbReference type="GO" id="GO:0004190">
    <property type="term" value="F:aspartic-type endopeptidase activity"/>
    <property type="evidence" value="ECO:0007669"/>
    <property type="project" value="InterPro"/>
</dbReference>
<feature type="domain" description="Peptidase A2" evidence="2">
    <location>
        <begin position="13"/>
        <end position="89"/>
    </location>
</feature>
<evidence type="ECO:0000259" key="2">
    <source>
        <dbReference type="PROSITE" id="PS50175"/>
    </source>
</evidence>